<dbReference type="SUPFAM" id="SSF56954">
    <property type="entry name" value="Outer membrane efflux proteins (OEP)"/>
    <property type="match status" value="1"/>
</dbReference>
<keyword evidence="2" id="KW-0472">Membrane</keyword>
<dbReference type="GO" id="GO:0015562">
    <property type="term" value="F:efflux transmembrane transporter activity"/>
    <property type="evidence" value="ECO:0007669"/>
    <property type="project" value="InterPro"/>
</dbReference>
<accession>A0A136A5M4</accession>
<dbReference type="Pfam" id="PF02321">
    <property type="entry name" value="OEP"/>
    <property type="match status" value="2"/>
</dbReference>
<comment type="similarity">
    <text evidence="1 2">Belongs to the outer membrane factor (OMF) (TC 1.B.17) family.</text>
</comment>
<keyword evidence="4" id="KW-1185">Reference proteome</keyword>
<dbReference type="OrthoDB" id="9770517at2"/>
<keyword evidence="2" id="KW-1134">Transmembrane beta strand</keyword>
<dbReference type="Gene3D" id="2.20.200.10">
    <property type="entry name" value="Outer membrane efflux proteins (OEP)"/>
    <property type="match status" value="1"/>
</dbReference>
<dbReference type="PANTHER" id="PTHR30203:SF30">
    <property type="entry name" value="OUTER MEMBRANE PROTEIN-RELATED"/>
    <property type="match status" value="1"/>
</dbReference>
<comment type="caution">
    <text evidence="3">The sequence shown here is derived from an EMBL/GenBank/DDBJ whole genome shotgun (WGS) entry which is preliminary data.</text>
</comment>
<protein>
    <submittedName>
        <fullName evidence="3">RND transporter</fullName>
    </submittedName>
</protein>
<dbReference type="InterPro" id="IPR010131">
    <property type="entry name" value="MdtP/NodT-like"/>
</dbReference>
<evidence type="ECO:0000313" key="4">
    <source>
        <dbReference type="Proteomes" id="UP000070299"/>
    </source>
</evidence>
<dbReference type="EMBL" id="LSNE01000003">
    <property type="protein sequence ID" value="KXI30537.1"/>
    <property type="molecule type" value="Genomic_DNA"/>
</dbReference>
<dbReference type="NCBIfam" id="TIGR01845">
    <property type="entry name" value="outer_NodT"/>
    <property type="match status" value="1"/>
</dbReference>
<proteinExistence type="inferred from homology"/>
<evidence type="ECO:0000313" key="3">
    <source>
        <dbReference type="EMBL" id="KXI30537.1"/>
    </source>
</evidence>
<comment type="subcellular location">
    <subcellularLocation>
        <location evidence="2">Cell outer membrane</location>
        <topology evidence="2">Lipid-anchor</topology>
    </subcellularLocation>
</comment>
<keyword evidence="2" id="KW-0564">Palmitate</keyword>
<name>A0A136A5M4_9ALTE</name>
<dbReference type="STRING" id="1799789.AX660_07975"/>
<sequence>MMLSACSTQHQTYSQQSKADIPANWHQQSQALVVEDNWLQEFKQPFLFKLVQQALTHNQNLLQQAYQLEIEEQRVIVSGATLLPSLDLSVRNSRTKSATPTTYATTSSASLNLAYEVDIWGKLSASQRQANLSYLAQKSSFEQAKQQLVADVVIAWFNSLSAQQLEALYQARVHNAEQNLDIIEQGYQQGLNAALDVYLARNNLHSERSRLTQQQASSLQSSRVLERLLGKYPKGQVPLSAKIPLLENTIPQGLPSELVTRKPELVASWYQLLAKDAALAYAHKQRFPSLNLSASLSDSGEKLSDVFSPSSLAWSLIGSISAPIFNNGKLKANENIAKLTLKQGEQQYLDTLYSAFNSVETAISQESSLAARYQATLAARDNAVIAEQLAFEQYKTGLVTYTTVLDAQGRSFDAQSSLIELKNQLISNRVNLHVALGGDFSAANNITSDQ</sequence>
<dbReference type="Proteomes" id="UP000070299">
    <property type="component" value="Unassembled WGS sequence"/>
</dbReference>
<dbReference type="InterPro" id="IPR003423">
    <property type="entry name" value="OMP_efflux"/>
</dbReference>
<gene>
    <name evidence="3" type="ORF">AX660_07975</name>
</gene>
<keyword evidence="2" id="KW-0449">Lipoprotein</keyword>
<dbReference type="Gene3D" id="1.20.1600.10">
    <property type="entry name" value="Outer membrane efflux proteins (OEP)"/>
    <property type="match status" value="1"/>
</dbReference>
<organism evidence="3 4">
    <name type="scientific">Paraglaciecola hydrolytica</name>
    <dbReference type="NCBI Taxonomy" id="1799789"/>
    <lineage>
        <taxon>Bacteria</taxon>
        <taxon>Pseudomonadati</taxon>
        <taxon>Pseudomonadota</taxon>
        <taxon>Gammaproteobacteria</taxon>
        <taxon>Alteromonadales</taxon>
        <taxon>Alteromonadaceae</taxon>
        <taxon>Paraglaciecola</taxon>
    </lineage>
</organism>
<keyword evidence="2" id="KW-0812">Transmembrane</keyword>
<evidence type="ECO:0000256" key="1">
    <source>
        <dbReference type="ARBA" id="ARBA00007613"/>
    </source>
</evidence>
<dbReference type="PANTHER" id="PTHR30203">
    <property type="entry name" value="OUTER MEMBRANE CATION EFFLUX PROTEIN"/>
    <property type="match status" value="1"/>
</dbReference>
<dbReference type="AlphaFoldDB" id="A0A136A5M4"/>
<evidence type="ECO:0000256" key="2">
    <source>
        <dbReference type="RuleBase" id="RU362097"/>
    </source>
</evidence>
<dbReference type="GO" id="GO:0009279">
    <property type="term" value="C:cell outer membrane"/>
    <property type="evidence" value="ECO:0007669"/>
    <property type="project" value="UniProtKB-SubCell"/>
</dbReference>
<reference evidence="4" key="1">
    <citation type="submission" date="2016-02" db="EMBL/GenBank/DDBJ databases">
        <authorList>
            <person name="Schultz-Johansen M."/>
            <person name="Glaring M.A."/>
            <person name="Bech P.K."/>
            <person name="Stougaard P."/>
        </authorList>
    </citation>
    <scope>NUCLEOTIDE SEQUENCE [LARGE SCALE GENOMIC DNA]</scope>
    <source>
        <strain evidence="4">S66</strain>
    </source>
</reference>